<keyword evidence="1" id="KW-0472">Membrane</keyword>
<evidence type="ECO:0000259" key="2">
    <source>
        <dbReference type="Pfam" id="PF09925"/>
    </source>
</evidence>
<sequence length="319" mass="36594">MEKISKKDVRVIAAQSDWSSQNIKQFLSQNIYPNTKQWFTFFERATLVLGVGLFVIGVVFFFAYNWESLHKFSKLSLIFSLLIALTIPQFISKISVIVKQITLTAACLVLGVLFAVYGQIYQTGANAYDFFLAWAVFSFLWVITANFKPLWLLYILLLNVTLFFYFEQTQAPTSYNLENNLFYFIILNSIPVVVEWYLAFSSQRKHPSYLTYVFLGINLLIATNILSFTIAGEHVLGWSILLSLWVLLDTAFSLFYYKNIFFAALLAVSTLSLLIAFIYAFVEMNIGIFLIITLVVIAYITLSVVAIMALQKKWKNELN</sequence>
<feature type="transmembrane region" description="Helical" evidence="1">
    <location>
        <begin position="127"/>
        <end position="143"/>
    </location>
</feature>
<feature type="transmembrane region" description="Helical" evidence="1">
    <location>
        <begin position="236"/>
        <end position="257"/>
    </location>
</feature>
<feature type="transmembrane region" description="Helical" evidence="1">
    <location>
        <begin position="150"/>
        <end position="166"/>
    </location>
</feature>
<dbReference type="InterPro" id="IPR018677">
    <property type="entry name" value="DUF2157"/>
</dbReference>
<dbReference type="Proteomes" id="UP001163328">
    <property type="component" value="Chromosome"/>
</dbReference>
<dbReference type="Pfam" id="PF09925">
    <property type="entry name" value="DUF2157"/>
    <property type="match status" value="1"/>
</dbReference>
<feature type="transmembrane region" description="Helical" evidence="1">
    <location>
        <begin position="45"/>
        <end position="66"/>
    </location>
</feature>
<feature type="domain" description="DUF2157" evidence="2">
    <location>
        <begin position="43"/>
        <end position="151"/>
    </location>
</feature>
<evidence type="ECO:0000313" key="4">
    <source>
        <dbReference type="Proteomes" id="UP001163328"/>
    </source>
</evidence>
<accession>A0ABY6M1H8</accession>
<dbReference type="EMBL" id="CP081495">
    <property type="protein sequence ID" value="UYW00728.1"/>
    <property type="molecule type" value="Genomic_DNA"/>
</dbReference>
<proteinExistence type="predicted"/>
<gene>
    <name evidence="3" type="ORF">K5I29_09345</name>
</gene>
<organism evidence="3 4">
    <name type="scientific">Flavobacterium agricola</name>
    <dbReference type="NCBI Taxonomy" id="2870839"/>
    <lineage>
        <taxon>Bacteria</taxon>
        <taxon>Pseudomonadati</taxon>
        <taxon>Bacteroidota</taxon>
        <taxon>Flavobacteriia</taxon>
        <taxon>Flavobacteriales</taxon>
        <taxon>Flavobacteriaceae</taxon>
        <taxon>Flavobacterium</taxon>
    </lineage>
</organism>
<dbReference type="RefSeq" id="WP_264432780.1">
    <property type="nucleotide sequence ID" value="NZ_CP081495.1"/>
</dbReference>
<protein>
    <submittedName>
        <fullName evidence="3">DUF2157 domain-containing protein</fullName>
    </submittedName>
</protein>
<reference evidence="3" key="1">
    <citation type="submission" date="2021-08" db="EMBL/GenBank/DDBJ databases">
        <title>Flavobacterium sp. strain CC-SYL302.</title>
        <authorList>
            <person name="Lin S.-Y."/>
            <person name="Lee T.-H."/>
            <person name="Young C.-C."/>
        </authorList>
    </citation>
    <scope>NUCLEOTIDE SEQUENCE</scope>
    <source>
        <strain evidence="3">CC-SYL302</strain>
    </source>
</reference>
<feature type="transmembrane region" description="Helical" evidence="1">
    <location>
        <begin position="264"/>
        <end position="282"/>
    </location>
</feature>
<feature type="transmembrane region" description="Helical" evidence="1">
    <location>
        <begin position="181"/>
        <end position="200"/>
    </location>
</feature>
<evidence type="ECO:0000313" key="3">
    <source>
        <dbReference type="EMBL" id="UYW00728.1"/>
    </source>
</evidence>
<evidence type="ECO:0000256" key="1">
    <source>
        <dbReference type="SAM" id="Phobius"/>
    </source>
</evidence>
<name>A0ABY6M1H8_9FLAO</name>
<feature type="transmembrane region" description="Helical" evidence="1">
    <location>
        <begin position="72"/>
        <end position="91"/>
    </location>
</feature>
<keyword evidence="1" id="KW-0812">Transmembrane</keyword>
<keyword evidence="1" id="KW-1133">Transmembrane helix</keyword>
<feature type="transmembrane region" description="Helical" evidence="1">
    <location>
        <begin position="288"/>
        <end position="310"/>
    </location>
</feature>
<feature type="transmembrane region" description="Helical" evidence="1">
    <location>
        <begin position="212"/>
        <end position="230"/>
    </location>
</feature>
<feature type="transmembrane region" description="Helical" evidence="1">
    <location>
        <begin position="103"/>
        <end position="121"/>
    </location>
</feature>
<keyword evidence="4" id="KW-1185">Reference proteome</keyword>